<organism evidence="2 3">
    <name type="scientific">Paracoccus sanguinis</name>
    <dbReference type="NCBI Taxonomy" id="1545044"/>
    <lineage>
        <taxon>Bacteria</taxon>
        <taxon>Pseudomonadati</taxon>
        <taxon>Pseudomonadota</taxon>
        <taxon>Alphaproteobacteria</taxon>
        <taxon>Rhodobacterales</taxon>
        <taxon>Paracoccaceae</taxon>
        <taxon>Paracoccus</taxon>
    </lineage>
</organism>
<sequence length="137" mass="13834">MSALRLILPLLCGALFGAGLLVAGMTDPAKVRAFLDPFGAWDPTLAFVMGGAVAAMAVAWRVAGRMTRAATGAPLPGPAPRQLDAPLFVGSALFGLGWGLAGYCPGPAAASALIAPWPFLAFLAAMLAGMAAARLVR</sequence>
<feature type="transmembrane region" description="Helical" evidence="1">
    <location>
        <begin position="115"/>
        <end position="136"/>
    </location>
</feature>
<feature type="transmembrane region" description="Helical" evidence="1">
    <location>
        <begin position="83"/>
        <end position="103"/>
    </location>
</feature>
<feature type="transmembrane region" description="Helical" evidence="1">
    <location>
        <begin position="43"/>
        <end position="63"/>
    </location>
</feature>
<evidence type="ECO:0008006" key="4">
    <source>
        <dbReference type="Google" id="ProtNLM"/>
    </source>
</evidence>
<reference evidence="2 3" key="2">
    <citation type="submission" date="2014-10" db="EMBL/GenBank/DDBJ databases">
        <title>Paracoccus sanguinis sp. nov., isolated from clinical specimens of New York State patients.</title>
        <authorList>
            <person name="Mingle L.A."/>
            <person name="Cole J.A."/>
            <person name="Lapierre P."/>
            <person name="Musser K.A."/>
        </authorList>
    </citation>
    <scope>NUCLEOTIDE SEQUENCE [LARGE SCALE GENOMIC DNA]</scope>
    <source>
        <strain evidence="2 3">5503</strain>
    </source>
</reference>
<evidence type="ECO:0000313" key="2">
    <source>
        <dbReference type="EMBL" id="KGJ19385.1"/>
    </source>
</evidence>
<dbReference type="EMBL" id="JRKQ01000137">
    <property type="protein sequence ID" value="KGJ19385.1"/>
    <property type="molecule type" value="Genomic_DNA"/>
</dbReference>
<keyword evidence="1" id="KW-1133">Transmembrane helix</keyword>
<reference evidence="2 3" key="1">
    <citation type="submission" date="2014-09" db="EMBL/GenBank/DDBJ databases">
        <authorList>
            <person name="McGinnis J.M."/>
            <person name="Wolfgang W.J."/>
        </authorList>
    </citation>
    <scope>NUCLEOTIDE SEQUENCE [LARGE SCALE GENOMIC DNA]</scope>
    <source>
        <strain evidence="2 3">5503</strain>
    </source>
</reference>
<proteinExistence type="predicted"/>
<dbReference type="InterPro" id="IPR046513">
    <property type="entry name" value="DUF6691"/>
</dbReference>
<dbReference type="RefSeq" id="WP_036712243.1">
    <property type="nucleotide sequence ID" value="NZ_JRKQ01000137.1"/>
</dbReference>
<accession>A0A099G969</accession>
<keyword evidence="1" id="KW-0812">Transmembrane</keyword>
<evidence type="ECO:0000313" key="3">
    <source>
        <dbReference type="Proteomes" id="UP000029858"/>
    </source>
</evidence>
<protein>
    <recommendedName>
        <fullName evidence="4">YeeE/YedE family protein</fullName>
    </recommendedName>
</protein>
<dbReference type="AlphaFoldDB" id="A0A099G969"/>
<dbReference type="Pfam" id="PF20398">
    <property type="entry name" value="DUF6691"/>
    <property type="match status" value="1"/>
</dbReference>
<dbReference type="Proteomes" id="UP000029858">
    <property type="component" value="Unassembled WGS sequence"/>
</dbReference>
<name>A0A099G969_9RHOB</name>
<gene>
    <name evidence="2" type="ORF">IX56_16280</name>
</gene>
<keyword evidence="1" id="KW-0472">Membrane</keyword>
<evidence type="ECO:0000256" key="1">
    <source>
        <dbReference type="SAM" id="Phobius"/>
    </source>
</evidence>
<comment type="caution">
    <text evidence="2">The sequence shown here is derived from an EMBL/GenBank/DDBJ whole genome shotgun (WGS) entry which is preliminary data.</text>
</comment>